<dbReference type="KEGG" id="csci:HDCHBGLK_01484"/>
<dbReference type="Pfam" id="PF20247">
    <property type="entry name" value="DUF6602"/>
    <property type="match status" value="1"/>
</dbReference>
<gene>
    <name evidence="1" type="ORF">HDCHBGLK_01484</name>
</gene>
<dbReference type="eggNOG" id="ENOG5030J16">
    <property type="taxonomic scope" value="Bacteria"/>
</dbReference>
<evidence type="ECO:0000313" key="1">
    <source>
        <dbReference type="EMBL" id="QBF74088.1"/>
    </source>
</evidence>
<proteinExistence type="predicted"/>
<dbReference type="CDD" id="cd21173">
    <property type="entry name" value="NucC-like"/>
    <property type="match status" value="1"/>
</dbReference>
<dbReference type="RefSeq" id="WP_004607807.1">
    <property type="nucleotide sequence ID" value="NZ_CP036170.1"/>
</dbReference>
<dbReference type="GeneID" id="62695706"/>
<protein>
    <submittedName>
        <fullName evidence="1">Uncharacterized protein</fullName>
    </submittedName>
</protein>
<dbReference type="InterPro" id="IPR046537">
    <property type="entry name" value="DUF6602"/>
</dbReference>
<dbReference type="AlphaFoldDB" id="B0NHW2"/>
<name>B0NHW2_CLOS5</name>
<dbReference type="Proteomes" id="UP000289664">
    <property type="component" value="Chromosome"/>
</dbReference>
<reference evidence="1 2" key="1">
    <citation type="journal article" date="2019" name="Appl. Environ. Microbiol.">
        <title>Clostridium scindens ATCC 35704: integration of nutritional requirements, the complete genome sequence, and global transcriptional responses to bile acids.</title>
        <authorList>
            <person name="Devendran S."/>
            <person name="Shrestha R."/>
            <person name="Alves J.M.P."/>
            <person name="Wolf P.G."/>
            <person name="Ly L."/>
            <person name="Hernandez A.G."/>
            <person name="Mendez-Garcia C."/>
            <person name="Inboden A."/>
            <person name="Wiley J."/>
            <person name="Paul O."/>
            <person name="Allen A."/>
            <person name="Springer E."/>
            <person name="Wright C.L."/>
            <person name="Fields C.J."/>
            <person name="Daniel S.L."/>
            <person name="Ridlon J.M."/>
        </authorList>
    </citation>
    <scope>NUCLEOTIDE SEQUENCE [LARGE SCALE GENOMIC DNA]</scope>
    <source>
        <strain evidence="1 2">ATCC 35704</strain>
    </source>
</reference>
<sequence>MSDEERFKKAIKNIKNNYKQIERSKVNQLYLEQDLHPTTIGTAREEIWGEIFEGLIPKKFVVERSVFLIDAKDNVSLEADLVIMDEMYTPYIFRYGSIKFIPIEAVAAVIQCKSTSVDKKSLGEWAESIKILRTSERAVARLATMFSTGPVLTQPSTRPILILCALKTEISNELEELFDIVLLAVKKGKSDIEDSYIDVRFNKEFDNLLKWFEALNFNNIDKTEDVWKKIHNADKAKKRLGGMKLEEFQVNDKNGKNISLLSFNLQFNQLLMLINNPMLFPHQDYAKLFQECEEE</sequence>
<dbReference type="STRING" id="411468.CLOSCI_03078"/>
<organism evidence="1 2">
    <name type="scientific">Clostridium scindens (strain ATCC 35704 / DSM 5676 / VPI 13733 / 19)</name>
    <dbReference type="NCBI Taxonomy" id="411468"/>
    <lineage>
        <taxon>Bacteria</taxon>
        <taxon>Bacillati</taxon>
        <taxon>Bacillota</taxon>
        <taxon>Clostridia</taxon>
        <taxon>Lachnospirales</taxon>
        <taxon>Lachnospiraceae</taxon>
    </lineage>
</organism>
<dbReference type="OrthoDB" id="337432at2"/>
<dbReference type="EMBL" id="CP036170">
    <property type="protein sequence ID" value="QBF74088.1"/>
    <property type="molecule type" value="Genomic_DNA"/>
</dbReference>
<accession>B0NHW2</accession>
<evidence type="ECO:0000313" key="2">
    <source>
        <dbReference type="Proteomes" id="UP000289664"/>
    </source>
</evidence>
<dbReference type="HOGENOM" id="CLU_914629_0_0_9"/>
<keyword evidence="2" id="KW-1185">Reference proteome</keyword>